<reference evidence="1 2" key="1">
    <citation type="submission" date="2020-07" db="EMBL/GenBank/DDBJ databases">
        <title>Sequencing the genomes of 1000 actinobacteria strains.</title>
        <authorList>
            <person name="Klenk H.-P."/>
        </authorList>
    </citation>
    <scope>NUCLEOTIDE SEQUENCE [LARGE SCALE GENOMIC DNA]</scope>
    <source>
        <strain evidence="1 2">DSM 43814</strain>
    </source>
</reference>
<evidence type="ECO:0000313" key="1">
    <source>
        <dbReference type="EMBL" id="NYF59997.1"/>
    </source>
</evidence>
<proteinExistence type="predicted"/>
<organism evidence="1 2">
    <name type="scientific">Micromonospora purpureochromogenes</name>
    <dbReference type="NCBI Taxonomy" id="47872"/>
    <lineage>
        <taxon>Bacteria</taxon>
        <taxon>Bacillati</taxon>
        <taxon>Actinomycetota</taxon>
        <taxon>Actinomycetes</taxon>
        <taxon>Micromonosporales</taxon>
        <taxon>Micromonosporaceae</taxon>
        <taxon>Micromonospora</taxon>
    </lineage>
</organism>
<keyword evidence="2" id="KW-1185">Reference proteome</keyword>
<evidence type="ECO:0000313" key="2">
    <source>
        <dbReference type="Proteomes" id="UP000631553"/>
    </source>
</evidence>
<sequence>MTSRFRFISTHRAAYGVKRPCRVLAVSRSGFRRPRWVELIASVRTSLDIRKSG</sequence>
<comment type="caution">
    <text evidence="1">The sequence shown here is derived from an EMBL/GenBank/DDBJ whole genome shotgun (WGS) entry which is preliminary data.</text>
</comment>
<name>A0ABX2RXF2_9ACTN</name>
<accession>A0ABX2RXF2</accession>
<dbReference type="Proteomes" id="UP000631553">
    <property type="component" value="Unassembled WGS sequence"/>
</dbReference>
<protein>
    <submittedName>
        <fullName evidence="1">Uncharacterized protein</fullName>
    </submittedName>
</protein>
<gene>
    <name evidence="1" type="ORF">HDA35_005828</name>
</gene>
<dbReference type="EMBL" id="JACCCQ010000001">
    <property type="protein sequence ID" value="NYF59997.1"/>
    <property type="molecule type" value="Genomic_DNA"/>
</dbReference>